<dbReference type="InterPro" id="IPR058648">
    <property type="entry name" value="HH_CzcB-like"/>
</dbReference>
<comment type="caution">
    <text evidence="8">The sequence shown here is derived from an EMBL/GenBank/DDBJ whole genome shotgun (WGS) entry which is preliminary data.</text>
</comment>
<dbReference type="FunFam" id="2.40.30.170:FF:000010">
    <property type="entry name" value="Efflux RND transporter periplasmic adaptor subunit"/>
    <property type="match status" value="1"/>
</dbReference>
<dbReference type="Proteomes" id="UP000283709">
    <property type="component" value="Unassembled WGS sequence"/>
</dbReference>
<dbReference type="Pfam" id="PF25973">
    <property type="entry name" value="BSH_CzcB"/>
    <property type="match status" value="1"/>
</dbReference>
<reference evidence="8 9" key="1">
    <citation type="submission" date="2016-07" db="EMBL/GenBank/DDBJ databases">
        <title>Genome analysis of Burkholderia fungorum ES3-20.</title>
        <authorList>
            <person name="Xu D."/>
            <person name="Yao R."/>
            <person name="Zheng S."/>
        </authorList>
    </citation>
    <scope>NUCLEOTIDE SEQUENCE [LARGE SCALE GENOMIC DNA]</scope>
    <source>
        <strain evidence="8 9">ES3-20</strain>
    </source>
</reference>
<gene>
    <name evidence="8" type="ORF">BCY88_15570</name>
</gene>
<protein>
    <submittedName>
        <fullName evidence="8">Efflux transporter periplasmic adaptor subunit</fullName>
    </submittedName>
</protein>
<evidence type="ECO:0000259" key="7">
    <source>
        <dbReference type="Pfam" id="PF25975"/>
    </source>
</evidence>
<dbReference type="GO" id="GO:0016020">
    <property type="term" value="C:membrane"/>
    <property type="evidence" value="ECO:0007669"/>
    <property type="project" value="InterPro"/>
</dbReference>
<dbReference type="Gene3D" id="2.40.50.100">
    <property type="match status" value="1"/>
</dbReference>
<dbReference type="GO" id="GO:0022857">
    <property type="term" value="F:transmembrane transporter activity"/>
    <property type="evidence" value="ECO:0007669"/>
    <property type="project" value="InterPro"/>
</dbReference>
<dbReference type="InterPro" id="IPR058646">
    <property type="entry name" value="CzcB_N"/>
</dbReference>
<dbReference type="Pfam" id="PF25971">
    <property type="entry name" value="CzcB_N"/>
    <property type="match status" value="1"/>
</dbReference>
<feature type="domain" description="CzcB-like barrel-sandwich hybrid" evidence="6">
    <location>
        <begin position="195"/>
        <end position="338"/>
    </location>
</feature>
<dbReference type="EMBL" id="MCAS01000002">
    <property type="protein sequence ID" value="RKF50172.1"/>
    <property type="molecule type" value="Genomic_DNA"/>
</dbReference>
<dbReference type="Pfam" id="PF25893">
    <property type="entry name" value="HH_CzcB"/>
    <property type="match status" value="1"/>
</dbReference>
<dbReference type="Gene3D" id="2.40.420.20">
    <property type="match status" value="1"/>
</dbReference>
<feature type="domain" description="CzcB-like alpha-helical hairpin" evidence="3">
    <location>
        <begin position="234"/>
        <end position="293"/>
    </location>
</feature>
<dbReference type="Gene3D" id="2.40.30.170">
    <property type="match status" value="1"/>
</dbReference>
<comment type="similarity">
    <text evidence="1">Belongs to the membrane fusion protein (MFP) (TC 8.A.1) family.</text>
</comment>
<dbReference type="PANTHER" id="PTHR30097">
    <property type="entry name" value="CATION EFFLUX SYSTEM PROTEIN CUSB"/>
    <property type="match status" value="1"/>
</dbReference>
<name>A0A3R7HS95_9BURK</name>
<dbReference type="Gene3D" id="1.10.287.470">
    <property type="entry name" value="Helix hairpin bin"/>
    <property type="match status" value="1"/>
</dbReference>
<dbReference type="InterPro" id="IPR006143">
    <property type="entry name" value="RND_pump_MFP"/>
</dbReference>
<evidence type="ECO:0000256" key="1">
    <source>
        <dbReference type="ARBA" id="ARBA00009477"/>
    </source>
</evidence>
<evidence type="ECO:0000313" key="8">
    <source>
        <dbReference type="EMBL" id="RKF50172.1"/>
    </source>
</evidence>
<sequence length="494" mass="52118">MARRKIIIATAATIGGVSIALAALALTRESSGSASGSGAVQSAQSTQSAQAAIGQHGGTVLRDGAMALEVVLSEKPGDARLVVYPFIDGKPFDKGVAVSGTVIRYDGTREQLQFAPAGQKFTSTQPIAKPHVFEAAIELKWSGQSASFAFSRADGAVALSAEQVKAAQIGLAKAGPAQVVTSFQLPGEIRFNEDRTAHVVPRVGGIVERVTVSIGEKVAKGQVLAVVASTDLADRRSELLTAERRLSAARTSFERERTLWQERISAEQDYLQAQMQLREAEIAAQNARQKLLALGAPPSADALNRYELRAPFSGTIVEKHVTPGEAIAADANIFVVSDLSSVWAEMAVPAQRLNDVRVGREASVSATAFESKSSGPIAFVGALLGEQTRTAPARVVLPNPDGTWRPGMFVNVSVDAGRQEVPVAVANDALQDIDGAQAIFVQSPKGFVAQTVETGRRDDRVVEVVKGLKPGQQYVASNSFVLKAELGKGSAEEE</sequence>
<dbReference type="OrthoDB" id="9768185at2"/>
<organism evidence="8 9">
    <name type="scientific">Paraburkholderia fungorum</name>
    <dbReference type="NCBI Taxonomy" id="134537"/>
    <lineage>
        <taxon>Bacteria</taxon>
        <taxon>Pseudomonadati</taxon>
        <taxon>Pseudomonadota</taxon>
        <taxon>Betaproteobacteria</taxon>
        <taxon>Burkholderiales</taxon>
        <taxon>Burkholderiaceae</taxon>
        <taxon>Paraburkholderia</taxon>
    </lineage>
</organism>
<evidence type="ECO:0000259" key="4">
    <source>
        <dbReference type="Pfam" id="PF25954"/>
    </source>
</evidence>
<dbReference type="GO" id="GO:0046914">
    <property type="term" value="F:transition metal ion binding"/>
    <property type="evidence" value="ECO:0007669"/>
    <property type="project" value="TreeGrafter"/>
</dbReference>
<feature type="domain" description="CusB-like beta-barrel" evidence="4">
    <location>
        <begin position="341"/>
        <end position="416"/>
    </location>
</feature>
<dbReference type="GO" id="GO:0030288">
    <property type="term" value="C:outer membrane-bounded periplasmic space"/>
    <property type="evidence" value="ECO:0007669"/>
    <property type="project" value="TreeGrafter"/>
</dbReference>
<dbReference type="NCBIfam" id="TIGR01730">
    <property type="entry name" value="RND_mfp"/>
    <property type="match status" value="1"/>
</dbReference>
<dbReference type="Pfam" id="PF25954">
    <property type="entry name" value="Beta-barrel_RND_2"/>
    <property type="match status" value="1"/>
</dbReference>
<keyword evidence="2" id="KW-0813">Transport</keyword>
<feature type="domain" description="CzcB N-terminal" evidence="5">
    <location>
        <begin position="58"/>
        <end position="148"/>
    </location>
</feature>
<dbReference type="GO" id="GO:0060003">
    <property type="term" value="P:copper ion export"/>
    <property type="evidence" value="ECO:0007669"/>
    <property type="project" value="TreeGrafter"/>
</dbReference>
<dbReference type="InterPro" id="IPR058647">
    <property type="entry name" value="BSH_CzcB-like"/>
</dbReference>
<dbReference type="PANTHER" id="PTHR30097:SF4">
    <property type="entry name" value="SLR6042 PROTEIN"/>
    <property type="match status" value="1"/>
</dbReference>
<dbReference type="InterPro" id="IPR058649">
    <property type="entry name" value="CzcB_C"/>
</dbReference>
<feature type="domain" description="CzcB-like C-terminal circularly permuted SH3-like" evidence="7">
    <location>
        <begin position="423"/>
        <end position="483"/>
    </location>
</feature>
<evidence type="ECO:0000259" key="3">
    <source>
        <dbReference type="Pfam" id="PF25893"/>
    </source>
</evidence>
<accession>A0A3R7HS95</accession>
<dbReference type="InterPro" id="IPR051909">
    <property type="entry name" value="MFP_Cation_Efflux"/>
</dbReference>
<dbReference type="AlphaFoldDB" id="A0A3R7HS95"/>
<evidence type="ECO:0000313" key="9">
    <source>
        <dbReference type="Proteomes" id="UP000283709"/>
    </source>
</evidence>
<dbReference type="GO" id="GO:0015679">
    <property type="term" value="P:plasma membrane copper ion transport"/>
    <property type="evidence" value="ECO:0007669"/>
    <property type="project" value="TreeGrafter"/>
</dbReference>
<dbReference type="InterPro" id="IPR058792">
    <property type="entry name" value="Beta-barrel_RND_2"/>
</dbReference>
<proteinExistence type="inferred from homology"/>
<dbReference type="Pfam" id="PF25975">
    <property type="entry name" value="CzcB_C"/>
    <property type="match status" value="1"/>
</dbReference>
<evidence type="ECO:0000256" key="2">
    <source>
        <dbReference type="ARBA" id="ARBA00022448"/>
    </source>
</evidence>
<dbReference type="SUPFAM" id="SSF111369">
    <property type="entry name" value="HlyD-like secretion proteins"/>
    <property type="match status" value="1"/>
</dbReference>
<evidence type="ECO:0000259" key="6">
    <source>
        <dbReference type="Pfam" id="PF25973"/>
    </source>
</evidence>
<dbReference type="RefSeq" id="WP_120342896.1">
    <property type="nucleotide sequence ID" value="NZ_MCAS01000002.1"/>
</dbReference>
<evidence type="ECO:0000259" key="5">
    <source>
        <dbReference type="Pfam" id="PF25971"/>
    </source>
</evidence>